<dbReference type="InterPro" id="IPR005850">
    <property type="entry name" value="GalP_Utransf_C"/>
</dbReference>
<evidence type="ECO:0000256" key="8">
    <source>
        <dbReference type="ARBA" id="ARBA00023144"/>
    </source>
</evidence>
<dbReference type="EC" id="2.7.7.12" evidence="10"/>
<organism evidence="13 14">
    <name type="scientific">Candidatus Gemmiger excrementipullorum</name>
    <dbReference type="NCBI Taxonomy" id="2838610"/>
    <lineage>
        <taxon>Bacteria</taxon>
        <taxon>Bacillati</taxon>
        <taxon>Bacillota</taxon>
        <taxon>Clostridia</taxon>
        <taxon>Eubacteriales</taxon>
        <taxon>Gemmiger</taxon>
    </lineage>
</organism>
<evidence type="ECO:0000259" key="12">
    <source>
        <dbReference type="Pfam" id="PF02744"/>
    </source>
</evidence>
<evidence type="ECO:0000256" key="1">
    <source>
        <dbReference type="ARBA" id="ARBA00001107"/>
    </source>
</evidence>
<evidence type="ECO:0000313" key="14">
    <source>
        <dbReference type="Proteomes" id="UP000886751"/>
    </source>
</evidence>
<dbReference type="EMBL" id="DXEI01000125">
    <property type="protein sequence ID" value="HIX95458.1"/>
    <property type="molecule type" value="Genomic_DNA"/>
</dbReference>
<keyword evidence="7 10" id="KW-0548">Nucleotidyltransferase</keyword>
<dbReference type="Pfam" id="PF01087">
    <property type="entry name" value="GalP_UDP_transf"/>
    <property type="match status" value="1"/>
</dbReference>
<comment type="pathway">
    <text evidence="3 10">Carbohydrate metabolism; galactose metabolism.</text>
</comment>
<evidence type="ECO:0000256" key="9">
    <source>
        <dbReference type="ARBA" id="ARBA00023277"/>
    </source>
</evidence>
<evidence type="ECO:0000256" key="7">
    <source>
        <dbReference type="ARBA" id="ARBA00022695"/>
    </source>
</evidence>
<keyword evidence="6 10" id="KW-0808">Transferase</keyword>
<comment type="catalytic activity">
    <reaction evidence="1 10">
        <text>alpha-D-galactose 1-phosphate + UDP-alpha-D-glucose = alpha-D-glucose 1-phosphate + UDP-alpha-D-galactose</text>
        <dbReference type="Rhea" id="RHEA:13989"/>
        <dbReference type="ChEBI" id="CHEBI:58336"/>
        <dbReference type="ChEBI" id="CHEBI:58601"/>
        <dbReference type="ChEBI" id="CHEBI:58885"/>
        <dbReference type="ChEBI" id="CHEBI:66914"/>
        <dbReference type="EC" id="2.7.7.12"/>
    </reaction>
</comment>
<evidence type="ECO:0000256" key="2">
    <source>
        <dbReference type="ARBA" id="ARBA00004496"/>
    </source>
</evidence>
<keyword evidence="5 10" id="KW-0963">Cytoplasm</keyword>
<reference evidence="13" key="2">
    <citation type="submission" date="2021-04" db="EMBL/GenBank/DDBJ databases">
        <authorList>
            <person name="Gilroy R."/>
        </authorList>
    </citation>
    <scope>NUCLEOTIDE SEQUENCE</scope>
    <source>
        <strain evidence="13">ChiHecec2B26-7398</strain>
    </source>
</reference>
<feature type="domain" description="Galactose-1-phosphate uridyl transferase N-terminal" evidence="11">
    <location>
        <begin position="96"/>
        <end position="250"/>
    </location>
</feature>
<evidence type="ECO:0000256" key="4">
    <source>
        <dbReference type="ARBA" id="ARBA00008706"/>
    </source>
</evidence>
<evidence type="ECO:0000256" key="3">
    <source>
        <dbReference type="ARBA" id="ARBA00004947"/>
    </source>
</evidence>
<evidence type="ECO:0000256" key="5">
    <source>
        <dbReference type="ARBA" id="ARBA00022490"/>
    </source>
</evidence>
<dbReference type="PANTHER" id="PTHR39191:SF1">
    <property type="entry name" value="DUF4922 DOMAIN-CONTAINING PROTEIN"/>
    <property type="match status" value="1"/>
</dbReference>
<keyword evidence="8 10" id="KW-0299">Galactose metabolism</keyword>
<protein>
    <recommendedName>
        <fullName evidence="10">Galactose-1-phosphate uridylyltransferase</fullName>
        <shortName evidence="10">Gal-1-P uridylyltransferase</shortName>
        <ecNumber evidence="10">2.7.7.12</ecNumber>
    </recommendedName>
    <alternativeName>
        <fullName evidence="10">UDP-glucose--hexose-1-phosphate uridylyltransferase</fullName>
    </alternativeName>
</protein>
<comment type="similarity">
    <text evidence="4 10">Belongs to the galactose-1-phosphate uridylyltransferase type 2 family.</text>
</comment>
<dbReference type="NCBIfam" id="NF003629">
    <property type="entry name" value="PRK05270.1-2"/>
    <property type="match status" value="1"/>
</dbReference>
<dbReference type="GO" id="GO:0006012">
    <property type="term" value="P:galactose metabolic process"/>
    <property type="evidence" value="ECO:0007669"/>
    <property type="project" value="UniProtKB-UniRule"/>
</dbReference>
<evidence type="ECO:0000259" key="11">
    <source>
        <dbReference type="Pfam" id="PF01087"/>
    </source>
</evidence>
<reference evidence="13" key="1">
    <citation type="journal article" date="2021" name="PeerJ">
        <title>Extensive microbial diversity within the chicken gut microbiome revealed by metagenomics and culture.</title>
        <authorList>
            <person name="Gilroy R."/>
            <person name="Ravi A."/>
            <person name="Getino M."/>
            <person name="Pursley I."/>
            <person name="Horton D.L."/>
            <person name="Alikhan N.F."/>
            <person name="Baker D."/>
            <person name="Gharbi K."/>
            <person name="Hall N."/>
            <person name="Watson M."/>
            <person name="Adriaenssens E.M."/>
            <person name="Foster-Nyarko E."/>
            <person name="Jarju S."/>
            <person name="Secka A."/>
            <person name="Antonio M."/>
            <person name="Oren A."/>
            <person name="Chaudhuri R.R."/>
            <person name="La Ragione R."/>
            <person name="Hildebrand F."/>
            <person name="Pallen M.J."/>
        </authorList>
    </citation>
    <scope>NUCLEOTIDE SEQUENCE</scope>
    <source>
        <strain evidence="13">ChiHecec2B26-7398</strain>
    </source>
</reference>
<dbReference type="Pfam" id="PF02744">
    <property type="entry name" value="GalP_UDP_tr_C"/>
    <property type="match status" value="1"/>
</dbReference>
<accession>A0A9D1Y1H5</accession>
<dbReference type="InterPro" id="IPR005849">
    <property type="entry name" value="GalP_Utransf_N"/>
</dbReference>
<dbReference type="AlphaFoldDB" id="A0A9D1Y1H5"/>
<dbReference type="InterPro" id="IPR000766">
    <property type="entry name" value="GalP_uridyl_Trfase_II"/>
</dbReference>
<keyword evidence="9 10" id="KW-0119">Carbohydrate metabolism</keyword>
<dbReference type="Proteomes" id="UP000886751">
    <property type="component" value="Unassembled WGS sequence"/>
</dbReference>
<dbReference type="PIRSF" id="PIRSF006005">
    <property type="entry name" value="GalT_BS"/>
    <property type="match status" value="1"/>
</dbReference>
<dbReference type="HAMAP" id="MF_00571">
    <property type="entry name" value="GalP_UDP_trans"/>
    <property type="match status" value="1"/>
</dbReference>
<gene>
    <name evidence="10" type="primary">galT</name>
    <name evidence="13" type="ORF">H9846_08385</name>
</gene>
<dbReference type="GO" id="GO:0005737">
    <property type="term" value="C:cytoplasm"/>
    <property type="evidence" value="ECO:0007669"/>
    <property type="project" value="UniProtKB-SubCell"/>
</dbReference>
<dbReference type="PANTHER" id="PTHR39191">
    <property type="entry name" value="GALACTOSE-1-PHOSPHATE URIDYLYLTRANSFERASE"/>
    <property type="match status" value="1"/>
</dbReference>
<feature type="domain" description="Galactose-1-phosphate uridyl transferase C-terminal" evidence="12">
    <location>
        <begin position="266"/>
        <end position="442"/>
    </location>
</feature>
<name>A0A9D1Y1H5_9FIRM</name>
<comment type="subcellular location">
    <subcellularLocation>
        <location evidence="2 10">Cytoplasm</location>
    </subcellularLocation>
</comment>
<evidence type="ECO:0000313" key="13">
    <source>
        <dbReference type="EMBL" id="HIX95458.1"/>
    </source>
</evidence>
<proteinExistence type="inferred from homology"/>
<evidence type="ECO:0000256" key="10">
    <source>
        <dbReference type="HAMAP-Rule" id="MF_00571"/>
    </source>
</evidence>
<dbReference type="GO" id="GO:0008108">
    <property type="term" value="F:UDP-glucose:hexose-1-phosphate uridylyltransferase activity"/>
    <property type="evidence" value="ECO:0007669"/>
    <property type="project" value="UniProtKB-UniRule"/>
</dbReference>
<comment type="caution">
    <text evidence="13">The sequence shown here is derived from an EMBL/GenBank/DDBJ whole genome shotgun (WGS) entry which is preliminary data.</text>
</comment>
<sequence>MAKSEFDCTALTPEQRDARLALDVERLLRFGRKHKLIKDLDVIVARNTLLDLLALSAPSEEKVPKEEFAIPAALLDEMVELAAQKDLLDGAVPQFRINFETRLMGALMPRESEVCKKFKKLYEKKGPEAATDWFYDLCVVTNYIRTAQIAKNIQWNAATPYGELEITINLTKPEKDPKTIALERMQPKSGYPACMLCKENIGYAGRVNFPARQTHRIVPITLAGQQFYLQYSPYAYFHEHCIMLHETHKPMEMDRQTLAEIFDFVAQFPHYTCGSNADLPIVGGSILSHSHFQGGRYVFPMQKAAVATPLADVRYPGVKAGILNWPVSTVRLVGRSSQQMQIVANNILTAWRKYSDESVGIIAHTGETPHNTVTPILHYDEKDGYILDLALRNNRTSEEYPDGIFHPHKEYHNIKKENIGLIEVMGLAILPARLKDQGAQIAEILAGQRPNTSREEGSPLAVHADWIDQLIAQYGTAMTPQEANSVVKREIGIVFSHVLEDAGVFKQDAAGQAAFLRFVQSVGFKAV</sequence>
<evidence type="ECO:0000256" key="6">
    <source>
        <dbReference type="ARBA" id="ARBA00022679"/>
    </source>
</evidence>